<evidence type="ECO:0000256" key="1">
    <source>
        <dbReference type="SAM" id="MobiDB-lite"/>
    </source>
</evidence>
<dbReference type="EMBL" id="CAUYUJ010015435">
    <property type="protein sequence ID" value="CAK0853901.1"/>
    <property type="molecule type" value="Genomic_DNA"/>
</dbReference>
<proteinExistence type="predicted"/>
<name>A0ABN9U4V4_9DINO</name>
<feature type="region of interest" description="Disordered" evidence="1">
    <location>
        <begin position="1"/>
        <end position="107"/>
    </location>
</feature>
<gene>
    <name evidence="2" type="ORF">PCOR1329_LOCUS45228</name>
</gene>
<reference evidence="2" key="1">
    <citation type="submission" date="2023-10" db="EMBL/GenBank/DDBJ databases">
        <authorList>
            <person name="Chen Y."/>
            <person name="Shah S."/>
            <person name="Dougan E. K."/>
            <person name="Thang M."/>
            <person name="Chan C."/>
        </authorList>
    </citation>
    <scope>NUCLEOTIDE SEQUENCE [LARGE SCALE GENOMIC DNA]</scope>
</reference>
<protein>
    <submittedName>
        <fullName evidence="2">Uncharacterized protein</fullName>
    </submittedName>
</protein>
<evidence type="ECO:0000313" key="3">
    <source>
        <dbReference type="Proteomes" id="UP001189429"/>
    </source>
</evidence>
<keyword evidence="3" id="KW-1185">Reference proteome</keyword>
<evidence type="ECO:0000313" key="2">
    <source>
        <dbReference type="EMBL" id="CAK0853901.1"/>
    </source>
</evidence>
<dbReference type="Proteomes" id="UP001189429">
    <property type="component" value="Unassembled WGS sequence"/>
</dbReference>
<feature type="compositionally biased region" description="Basic and acidic residues" evidence="1">
    <location>
        <begin position="31"/>
        <end position="57"/>
    </location>
</feature>
<feature type="compositionally biased region" description="Polar residues" evidence="1">
    <location>
        <begin position="9"/>
        <end position="19"/>
    </location>
</feature>
<accession>A0ABN9U4V4</accession>
<organism evidence="2 3">
    <name type="scientific">Prorocentrum cordatum</name>
    <dbReference type="NCBI Taxonomy" id="2364126"/>
    <lineage>
        <taxon>Eukaryota</taxon>
        <taxon>Sar</taxon>
        <taxon>Alveolata</taxon>
        <taxon>Dinophyceae</taxon>
        <taxon>Prorocentrales</taxon>
        <taxon>Prorocentraceae</taxon>
        <taxon>Prorocentrum</taxon>
    </lineage>
</organism>
<sequence>MQHAGGNTARHTQQQTSGKTALLATRPRKKPPSDRKARRQRSEEREKRRRADEEERSAQGGGRGGEGAARSEEQGGPAEQLLHPIAPGAGAPGGGLDACGRNVVSSSSPAGSLLRLSLASRRELTQVPRAGHCILRAARGVPWSAGGQELRHSALHIGHLPRPEL</sequence>
<comment type="caution">
    <text evidence="2">The sequence shown here is derived from an EMBL/GenBank/DDBJ whole genome shotgun (WGS) entry which is preliminary data.</text>
</comment>